<proteinExistence type="predicted"/>
<evidence type="ECO:0000313" key="2">
    <source>
        <dbReference type="Proteomes" id="UP000611723"/>
    </source>
</evidence>
<name>A0A935C8P0_9BACT</name>
<dbReference type="NCBIfam" id="NF007144">
    <property type="entry name" value="PRK09585.2-3"/>
    <property type="match status" value="1"/>
</dbReference>
<dbReference type="GO" id="GO:0009254">
    <property type="term" value="P:peptidoglycan turnover"/>
    <property type="evidence" value="ECO:0007669"/>
    <property type="project" value="InterPro"/>
</dbReference>
<dbReference type="AlphaFoldDB" id="A0A935C8P0"/>
<dbReference type="GO" id="GO:0005524">
    <property type="term" value="F:ATP binding"/>
    <property type="evidence" value="ECO:0007669"/>
    <property type="project" value="InterPro"/>
</dbReference>
<dbReference type="EC" id="2.7.1.170" evidence="1"/>
<dbReference type="RefSeq" id="WP_201431234.1">
    <property type="nucleotide sequence ID" value="NZ_JAEQBW010000004.1"/>
</dbReference>
<evidence type="ECO:0000313" key="1">
    <source>
        <dbReference type="EMBL" id="MBK6265554.1"/>
    </source>
</evidence>
<dbReference type="GO" id="GO:0016301">
    <property type="term" value="F:kinase activity"/>
    <property type="evidence" value="ECO:0007669"/>
    <property type="project" value="UniProtKB-KW"/>
</dbReference>
<comment type="caution">
    <text evidence="1">The sequence shown here is derived from an EMBL/GenBank/DDBJ whole genome shotgun (WGS) entry which is preliminary data.</text>
</comment>
<reference evidence="1" key="1">
    <citation type="submission" date="2021-01" db="EMBL/GenBank/DDBJ databases">
        <title>Marivirga aurantiaca sp. nov., isolated from intertidal surface sediments.</title>
        <authorList>
            <person name="Zhang M."/>
        </authorList>
    </citation>
    <scope>NUCLEOTIDE SEQUENCE</scope>
    <source>
        <strain evidence="1">S37H4</strain>
    </source>
</reference>
<dbReference type="InterPro" id="IPR005338">
    <property type="entry name" value="Anhydro_N_Ac-Mur_kinase"/>
</dbReference>
<accession>A0A935C8P0</accession>
<keyword evidence="2" id="KW-1185">Reference proteome</keyword>
<organism evidence="1 2">
    <name type="scientific">Marivirga aurantiaca</name>
    <dbReference type="NCBI Taxonomy" id="2802615"/>
    <lineage>
        <taxon>Bacteria</taxon>
        <taxon>Pseudomonadati</taxon>
        <taxon>Bacteroidota</taxon>
        <taxon>Cytophagia</taxon>
        <taxon>Cytophagales</taxon>
        <taxon>Marivirgaceae</taxon>
        <taxon>Marivirga</taxon>
    </lineage>
</organism>
<dbReference type="PANTHER" id="PTHR30605">
    <property type="entry name" value="ANHYDRO-N-ACETYLMURAMIC ACID KINASE"/>
    <property type="match status" value="1"/>
</dbReference>
<keyword evidence="1" id="KW-0418">Kinase</keyword>
<dbReference type="Gene3D" id="3.30.420.40">
    <property type="match status" value="2"/>
</dbReference>
<dbReference type="Proteomes" id="UP000611723">
    <property type="component" value="Unassembled WGS sequence"/>
</dbReference>
<gene>
    <name evidence="1" type="ORF">JKA74_10940</name>
</gene>
<dbReference type="Pfam" id="PF03702">
    <property type="entry name" value="AnmK"/>
    <property type="match status" value="1"/>
</dbReference>
<dbReference type="InterPro" id="IPR043129">
    <property type="entry name" value="ATPase_NBD"/>
</dbReference>
<dbReference type="EMBL" id="JAEQBW010000004">
    <property type="protein sequence ID" value="MBK6265554.1"/>
    <property type="molecule type" value="Genomic_DNA"/>
</dbReference>
<dbReference type="GO" id="GO:0016773">
    <property type="term" value="F:phosphotransferase activity, alcohol group as acceptor"/>
    <property type="evidence" value="ECO:0007669"/>
    <property type="project" value="InterPro"/>
</dbReference>
<protein>
    <submittedName>
        <fullName evidence="1">Anhydro-N-acetylmuramic acid kinase</fullName>
        <ecNumber evidence="1">2.7.1.170</ecNumber>
    </submittedName>
</protein>
<sequence>MQTETYHAIGLMSGTSLDGLDIAYCKFEKKEEQWHWEIMEAETIAYPSEMQQSLKSAIHFSALELVSMDVKLGYWMGEQVKVFKNKYVIRPQFVATHGHTVFHQPKNGITVQIGDLTALHLASNLPVIGDFRKIDVLKGGQGAPLVPIGDNLLFSEYNMCLNLGGIANLSFQNDADKRIAYDICPCNLLLNHLAKADGLDYDKNGEISASGTMKPELLQELNQFSYYEQTLPKSLGLEQIEKDIYPLFKNSSASTADLLATSVEHISEKIVEAIKNHLSQGKLLITGGGTYNQFLIEQIKYKLGRNIVVPDIPNQLIDYKEALIFAFLGVLNLKNERNILSSVTGASSDSVSGQRVGKFPI</sequence>
<keyword evidence="1" id="KW-0808">Transferase</keyword>
<dbReference type="SUPFAM" id="SSF53067">
    <property type="entry name" value="Actin-like ATPase domain"/>
    <property type="match status" value="1"/>
</dbReference>
<dbReference type="GO" id="GO:0006040">
    <property type="term" value="P:amino sugar metabolic process"/>
    <property type="evidence" value="ECO:0007669"/>
    <property type="project" value="InterPro"/>
</dbReference>
<dbReference type="PANTHER" id="PTHR30605:SF0">
    <property type="entry name" value="ANHYDRO-N-ACETYLMURAMIC ACID KINASE"/>
    <property type="match status" value="1"/>
</dbReference>